<dbReference type="EMBL" id="SRLO01000149">
    <property type="protein sequence ID" value="TNN71482.1"/>
    <property type="molecule type" value="Genomic_DNA"/>
</dbReference>
<organism evidence="2 3">
    <name type="scientific">Liparis tanakae</name>
    <name type="common">Tanaka's snailfish</name>
    <dbReference type="NCBI Taxonomy" id="230148"/>
    <lineage>
        <taxon>Eukaryota</taxon>
        <taxon>Metazoa</taxon>
        <taxon>Chordata</taxon>
        <taxon>Craniata</taxon>
        <taxon>Vertebrata</taxon>
        <taxon>Euteleostomi</taxon>
        <taxon>Actinopterygii</taxon>
        <taxon>Neopterygii</taxon>
        <taxon>Teleostei</taxon>
        <taxon>Neoteleostei</taxon>
        <taxon>Acanthomorphata</taxon>
        <taxon>Eupercaria</taxon>
        <taxon>Perciformes</taxon>
        <taxon>Cottioidei</taxon>
        <taxon>Cottales</taxon>
        <taxon>Liparidae</taxon>
        <taxon>Liparis</taxon>
    </lineage>
</organism>
<name>A0A4Z2I2L1_9TELE</name>
<proteinExistence type="predicted"/>
<sequence>MAVIPAAAAAAAAAADRAPLYQQRSRRKDKKRKTQATTTSELLGDRDQAGYPVSPAVMVPLCALPSQASSTGGLREWEGPEQPAG</sequence>
<evidence type="ECO:0000313" key="2">
    <source>
        <dbReference type="EMBL" id="TNN71482.1"/>
    </source>
</evidence>
<feature type="compositionally biased region" description="Basic residues" evidence="1">
    <location>
        <begin position="24"/>
        <end position="34"/>
    </location>
</feature>
<evidence type="ECO:0000313" key="3">
    <source>
        <dbReference type="Proteomes" id="UP000314294"/>
    </source>
</evidence>
<evidence type="ECO:0000256" key="1">
    <source>
        <dbReference type="SAM" id="MobiDB-lite"/>
    </source>
</evidence>
<dbReference type="Proteomes" id="UP000314294">
    <property type="component" value="Unassembled WGS sequence"/>
</dbReference>
<reference evidence="2 3" key="1">
    <citation type="submission" date="2019-03" db="EMBL/GenBank/DDBJ databases">
        <title>First draft genome of Liparis tanakae, snailfish: a comprehensive survey of snailfish specific genes.</title>
        <authorList>
            <person name="Kim W."/>
            <person name="Song I."/>
            <person name="Jeong J.-H."/>
            <person name="Kim D."/>
            <person name="Kim S."/>
            <person name="Ryu S."/>
            <person name="Song J.Y."/>
            <person name="Lee S.K."/>
        </authorList>
    </citation>
    <scope>NUCLEOTIDE SEQUENCE [LARGE SCALE GENOMIC DNA]</scope>
    <source>
        <tissue evidence="2">Muscle</tissue>
    </source>
</reference>
<dbReference type="AlphaFoldDB" id="A0A4Z2I2L1"/>
<feature type="region of interest" description="Disordered" evidence="1">
    <location>
        <begin position="66"/>
        <end position="85"/>
    </location>
</feature>
<accession>A0A4Z2I2L1</accession>
<gene>
    <name evidence="2" type="ORF">EYF80_018316</name>
</gene>
<keyword evidence="3" id="KW-1185">Reference proteome</keyword>
<feature type="region of interest" description="Disordered" evidence="1">
    <location>
        <begin position="14"/>
        <end position="50"/>
    </location>
</feature>
<protein>
    <submittedName>
        <fullName evidence="2">Uncharacterized protein</fullName>
    </submittedName>
</protein>
<comment type="caution">
    <text evidence="2">The sequence shown here is derived from an EMBL/GenBank/DDBJ whole genome shotgun (WGS) entry which is preliminary data.</text>
</comment>